<proteinExistence type="predicted"/>
<reference evidence="2" key="1">
    <citation type="journal article" date="2017" name="Nat. Microbiol.">
        <title>Global analysis of biosynthetic gene clusters reveals vast potential of secondary metabolite production in Penicillium species.</title>
        <authorList>
            <person name="Nielsen J.C."/>
            <person name="Grijseels S."/>
            <person name="Prigent S."/>
            <person name="Ji B."/>
            <person name="Dainat J."/>
            <person name="Nielsen K.F."/>
            <person name="Frisvad J.C."/>
            <person name="Workman M."/>
            <person name="Nielsen J."/>
        </authorList>
    </citation>
    <scope>NUCLEOTIDE SEQUENCE [LARGE SCALE GENOMIC DNA]</scope>
    <source>
        <strain evidence="2">IBT 29486</strain>
    </source>
</reference>
<evidence type="ECO:0000313" key="1">
    <source>
        <dbReference type="EMBL" id="OQE06886.1"/>
    </source>
</evidence>
<organism evidence="1 2">
    <name type="scientific">Penicillium vulpinum</name>
    <dbReference type="NCBI Taxonomy" id="29845"/>
    <lineage>
        <taxon>Eukaryota</taxon>
        <taxon>Fungi</taxon>
        <taxon>Dikarya</taxon>
        <taxon>Ascomycota</taxon>
        <taxon>Pezizomycotina</taxon>
        <taxon>Eurotiomycetes</taxon>
        <taxon>Eurotiomycetidae</taxon>
        <taxon>Eurotiales</taxon>
        <taxon>Aspergillaceae</taxon>
        <taxon>Penicillium</taxon>
    </lineage>
</organism>
<dbReference type="STRING" id="29845.A0A1V6RZ48"/>
<dbReference type="AlphaFoldDB" id="A0A1V6RZ48"/>
<evidence type="ECO:0000313" key="2">
    <source>
        <dbReference type="Proteomes" id="UP000191518"/>
    </source>
</evidence>
<comment type="caution">
    <text evidence="1">The sequence shown here is derived from an EMBL/GenBank/DDBJ whole genome shotgun (WGS) entry which is preliminary data.</text>
</comment>
<name>A0A1V6RZ48_9EURO</name>
<dbReference type="Proteomes" id="UP000191518">
    <property type="component" value="Unassembled WGS sequence"/>
</dbReference>
<sequence>MLDNAGPLKDEFGEYIIRTQKFNERKDWYCTHQYVREEGDYCYHYVHLDGRYYSKNPDGSSESINPILKEAFYTLPGGDVPIDCSDEVDWDRLNEIPDPCIARAALTHKGLGDFLQKMKSQEKKIVAND</sequence>
<protein>
    <submittedName>
        <fullName evidence="1">Uncharacterized protein</fullName>
    </submittedName>
</protein>
<accession>A0A1V6RZ48</accession>
<dbReference type="EMBL" id="MDYP01000016">
    <property type="protein sequence ID" value="OQE06886.1"/>
    <property type="molecule type" value="Genomic_DNA"/>
</dbReference>
<gene>
    <name evidence="1" type="ORF">PENVUL_c016G07234</name>
</gene>
<keyword evidence="2" id="KW-1185">Reference proteome</keyword>